<proteinExistence type="predicted"/>
<sequence>MHCARVASHAGDFESAHTIVPYSCGPPCRTVSRLHKRLAGSSQPSGPQRRCAGDTKSQIDTPIIKARPTYIRFAVHQLPSNQTSGRKHDGRADHAEQTAQPLPMTEPTQRVRREGQRGKQRQQAADEQSLVLAQEAQPDGRAEAGEGWKAGGAAIAETTLPSAPVLSAMRVISPMKRLSLLSLACWLTA</sequence>
<evidence type="ECO:0000313" key="2">
    <source>
        <dbReference type="EMBL" id="AVI43674.1"/>
    </source>
</evidence>
<name>A0A2P1BPJ8_KLEPN</name>
<feature type="region of interest" description="Disordered" evidence="1">
    <location>
        <begin position="38"/>
        <end position="60"/>
    </location>
</feature>
<feature type="compositionally biased region" description="Basic and acidic residues" evidence="1">
    <location>
        <begin position="86"/>
        <end position="96"/>
    </location>
</feature>
<keyword evidence="2" id="KW-0614">Plasmid</keyword>
<geneLocation type="plasmid" evidence="2">
    <name>pUJ-84KPC</name>
</geneLocation>
<organism evidence="2">
    <name type="scientific">Klebsiella pneumoniae</name>
    <dbReference type="NCBI Taxonomy" id="573"/>
    <lineage>
        <taxon>Bacteria</taxon>
        <taxon>Pseudomonadati</taxon>
        <taxon>Pseudomonadota</taxon>
        <taxon>Gammaproteobacteria</taxon>
        <taxon>Enterobacterales</taxon>
        <taxon>Enterobacteriaceae</taxon>
        <taxon>Klebsiella/Raoultella group</taxon>
        <taxon>Klebsiella</taxon>
        <taxon>Klebsiella pneumoniae complex</taxon>
    </lineage>
</organism>
<dbReference type="AlphaFoldDB" id="A0A2P1BPJ8"/>
<evidence type="ECO:0000256" key="1">
    <source>
        <dbReference type="SAM" id="MobiDB-lite"/>
    </source>
</evidence>
<protein>
    <submittedName>
        <fullName evidence="2">Uncharacterized protein</fullName>
    </submittedName>
</protein>
<reference evidence="2" key="1">
    <citation type="submission" date="2017-12" db="EMBL/GenBank/DDBJ databases">
        <title>Insights into the successfully spreading KPC-encoding IncII plasmids.</title>
        <authorList>
            <person name="Brandt C."/>
            <person name="Pletz M.W."/>
            <person name="Makarewicz O."/>
        </authorList>
    </citation>
    <scope>NUCLEOTIDE SEQUENCE</scope>
    <source>
        <strain evidence="2">St015788/2</strain>
        <plasmid evidence="2">pUJ-84KPC</plasmid>
    </source>
</reference>
<dbReference type="EMBL" id="MG700550">
    <property type="protein sequence ID" value="AVI43674.1"/>
    <property type="molecule type" value="Genomic_DNA"/>
</dbReference>
<accession>A0A2P1BPJ8</accession>
<feature type="region of interest" description="Disordered" evidence="1">
    <location>
        <begin position="77"/>
        <end position="128"/>
    </location>
</feature>